<keyword evidence="13" id="KW-1185">Reference proteome</keyword>
<dbReference type="PANTHER" id="PTHR43788:SF8">
    <property type="entry name" value="DNA-BINDING PROTEIN SMUBP-2"/>
    <property type="match status" value="1"/>
</dbReference>
<feature type="domain" description="NERD" evidence="7">
    <location>
        <begin position="23"/>
        <end position="139"/>
    </location>
</feature>
<dbReference type="RefSeq" id="WP_149098647.1">
    <property type="nucleotide sequence ID" value="NZ_BMMG01000003.1"/>
</dbReference>
<dbReference type="InterPro" id="IPR027417">
    <property type="entry name" value="P-loop_NTPase"/>
</dbReference>
<reference evidence="10 12" key="1">
    <citation type="submission" date="2019-07" db="EMBL/GenBank/DDBJ databases">
        <authorList>
            <person name="Qu J.-H."/>
        </authorList>
    </citation>
    <scope>NUCLEOTIDE SEQUENCE [LARGE SCALE GENOMIC DNA]</scope>
    <source>
        <strain evidence="10 12">MDT1-10-3</strain>
    </source>
</reference>
<dbReference type="Proteomes" id="UP000323866">
    <property type="component" value="Unassembled WGS sequence"/>
</dbReference>
<feature type="coiled-coil region" evidence="6">
    <location>
        <begin position="555"/>
        <end position="599"/>
    </location>
</feature>
<protein>
    <submittedName>
        <fullName evidence="11">AAA domain-containing protein</fullName>
    </submittedName>
    <submittedName>
        <fullName evidence="10">AAA family ATPase</fullName>
    </submittedName>
</protein>
<dbReference type="EMBL" id="JBGOGF010000002">
    <property type="protein sequence ID" value="MFA1770637.1"/>
    <property type="molecule type" value="Genomic_DNA"/>
</dbReference>
<dbReference type="PANTHER" id="PTHR43788">
    <property type="entry name" value="DNA2/NAM7 HELICASE FAMILY MEMBER"/>
    <property type="match status" value="1"/>
</dbReference>
<dbReference type="GO" id="GO:0043139">
    <property type="term" value="F:5'-3' DNA helicase activity"/>
    <property type="evidence" value="ECO:0007669"/>
    <property type="project" value="TreeGrafter"/>
</dbReference>
<dbReference type="OrthoDB" id="9757917at2"/>
<dbReference type="EMBL" id="VKKZ01000020">
    <property type="protein sequence ID" value="KAA6434705.1"/>
    <property type="molecule type" value="Genomic_DNA"/>
</dbReference>
<keyword evidence="3" id="KW-0378">Hydrolase</keyword>
<dbReference type="Gene3D" id="3.40.50.300">
    <property type="entry name" value="P-loop containing nucleotide triphosphate hydrolases"/>
    <property type="match status" value="3"/>
</dbReference>
<evidence type="ECO:0000256" key="1">
    <source>
        <dbReference type="ARBA" id="ARBA00007913"/>
    </source>
</evidence>
<dbReference type="InterPro" id="IPR041677">
    <property type="entry name" value="DNA2/NAM7_AAA_11"/>
</dbReference>
<evidence type="ECO:0000256" key="5">
    <source>
        <dbReference type="ARBA" id="ARBA00022840"/>
    </source>
</evidence>
<dbReference type="GO" id="GO:0016787">
    <property type="term" value="F:hydrolase activity"/>
    <property type="evidence" value="ECO:0007669"/>
    <property type="project" value="UniProtKB-KW"/>
</dbReference>
<dbReference type="InterPro" id="IPR050534">
    <property type="entry name" value="Coronavir_polyprotein_1ab"/>
</dbReference>
<keyword evidence="4" id="KW-0347">Helicase</keyword>
<reference evidence="10 12" key="2">
    <citation type="submission" date="2019-09" db="EMBL/GenBank/DDBJ databases">
        <title>A bacterium isolated from glacier soil.</title>
        <authorList>
            <person name="Liu Q."/>
        </authorList>
    </citation>
    <scope>NUCLEOTIDE SEQUENCE [LARGE SCALE GENOMIC DNA]</scope>
    <source>
        <strain evidence="10 12">MDT1-10-3</strain>
    </source>
</reference>
<keyword evidence="2" id="KW-0547">Nucleotide-binding</keyword>
<feature type="domain" description="DNA2/NAM7 helicase helicase" evidence="8">
    <location>
        <begin position="455"/>
        <end position="595"/>
    </location>
</feature>
<dbReference type="CDD" id="cd18808">
    <property type="entry name" value="SF1_C_Upf1"/>
    <property type="match status" value="1"/>
</dbReference>
<dbReference type="InterPro" id="IPR041679">
    <property type="entry name" value="DNA2/NAM7-like_C"/>
</dbReference>
<evidence type="ECO:0000256" key="2">
    <source>
        <dbReference type="ARBA" id="ARBA00022741"/>
    </source>
</evidence>
<dbReference type="InterPro" id="IPR047187">
    <property type="entry name" value="SF1_C_Upf1"/>
</dbReference>
<name>A0A5M8QF92_9BACT</name>
<comment type="caution">
    <text evidence="10">The sequence shown here is derived from an EMBL/GenBank/DDBJ whole genome shotgun (WGS) entry which is preliminary data.</text>
</comment>
<evidence type="ECO:0000256" key="3">
    <source>
        <dbReference type="ARBA" id="ARBA00022801"/>
    </source>
</evidence>
<dbReference type="Proteomes" id="UP001570846">
    <property type="component" value="Unassembled WGS sequence"/>
</dbReference>
<dbReference type="Pfam" id="PF08378">
    <property type="entry name" value="NERD"/>
    <property type="match status" value="1"/>
</dbReference>
<feature type="domain" description="DNA2/NAM7 helicase helicase" evidence="8">
    <location>
        <begin position="799"/>
        <end position="875"/>
    </location>
</feature>
<evidence type="ECO:0000256" key="6">
    <source>
        <dbReference type="SAM" id="Coils"/>
    </source>
</evidence>
<dbReference type="Pfam" id="PF13087">
    <property type="entry name" value="AAA_12"/>
    <property type="match status" value="1"/>
</dbReference>
<evidence type="ECO:0000313" key="10">
    <source>
        <dbReference type="EMBL" id="KAA6434705.1"/>
    </source>
</evidence>
<evidence type="ECO:0000313" key="11">
    <source>
        <dbReference type="EMBL" id="MFA1770637.1"/>
    </source>
</evidence>
<dbReference type="InterPro" id="IPR011528">
    <property type="entry name" value="NERD"/>
</dbReference>
<reference evidence="11 13" key="3">
    <citation type="submission" date="2024-08" db="EMBL/GenBank/DDBJ databases">
        <authorList>
            <person name="Wei W."/>
        </authorList>
    </citation>
    <scope>NUCLEOTIDE SEQUENCE [LARGE SCALE GENOMIC DNA]</scope>
    <source>
        <strain evidence="11 13">XU2</strain>
    </source>
</reference>
<dbReference type="GO" id="GO:0005524">
    <property type="term" value="F:ATP binding"/>
    <property type="evidence" value="ECO:0007669"/>
    <property type="project" value="UniProtKB-KW"/>
</dbReference>
<evidence type="ECO:0000259" key="8">
    <source>
        <dbReference type="Pfam" id="PF13086"/>
    </source>
</evidence>
<evidence type="ECO:0000256" key="4">
    <source>
        <dbReference type="ARBA" id="ARBA00022806"/>
    </source>
</evidence>
<organism evidence="10 12">
    <name type="scientific">Rufibacter glacialis</name>
    <dbReference type="NCBI Taxonomy" id="1259555"/>
    <lineage>
        <taxon>Bacteria</taxon>
        <taxon>Pseudomonadati</taxon>
        <taxon>Bacteroidota</taxon>
        <taxon>Cytophagia</taxon>
        <taxon>Cytophagales</taxon>
        <taxon>Hymenobacteraceae</taxon>
        <taxon>Rufibacter</taxon>
    </lineage>
</organism>
<dbReference type="Pfam" id="PF13086">
    <property type="entry name" value="AAA_11"/>
    <property type="match status" value="2"/>
</dbReference>
<feature type="domain" description="DNA2/NAM7 helicase-like C-terminal" evidence="9">
    <location>
        <begin position="913"/>
        <end position="1088"/>
    </location>
</feature>
<evidence type="ECO:0000259" key="7">
    <source>
        <dbReference type="Pfam" id="PF08378"/>
    </source>
</evidence>
<evidence type="ECO:0000259" key="9">
    <source>
        <dbReference type="Pfam" id="PF13087"/>
    </source>
</evidence>
<comment type="similarity">
    <text evidence="1">Belongs to the DNA2/NAM7 helicase family.</text>
</comment>
<keyword evidence="5" id="KW-0067">ATP-binding</keyword>
<evidence type="ECO:0000313" key="13">
    <source>
        <dbReference type="Proteomes" id="UP001570846"/>
    </source>
</evidence>
<gene>
    <name evidence="11" type="ORF">ACD591_04985</name>
    <name evidence="10" type="ORF">FOE74_11040</name>
</gene>
<accession>A0A5M8QF92</accession>
<dbReference type="SUPFAM" id="SSF52540">
    <property type="entry name" value="P-loop containing nucleoside triphosphate hydrolases"/>
    <property type="match status" value="1"/>
</dbReference>
<evidence type="ECO:0000313" key="12">
    <source>
        <dbReference type="Proteomes" id="UP000323866"/>
    </source>
</evidence>
<dbReference type="AlphaFoldDB" id="A0A5M8QF92"/>
<proteinExistence type="inferred from homology"/>
<keyword evidence="6" id="KW-0175">Coiled coil</keyword>
<sequence>MSFDSYLIEKYSYTQENQYFRKLSDALKSTFEGVKGEHILIGNISVNGHFFDALFFSRGLVTVIDFKNYGGKLKFSENGPWLIETKGGGEVYVQGGAQMRNPYQQVRAYRFSLMEFLEDNQNEIFEGVRSNINWSHIGSIVLFQQKVSYDYDSIPGLIRPWFHIADNDTIQTLLLDKNSDNLNLTDAEIRNILTALNVSPEQLLERFSFTDDSPTRKQTNVSAEKIAFIKRLIDGNVQEPQSTRLLKYYRTLIQLERFKEPSAENLNYFPFNSNQDPERYSVDLSENRNFHEAWQRNKQELYPKNVFVGIELELNGKGKTLLYTVLLTSEIKNIQRLEINLNQFELYVKELEQMGLDEVVIDDLSTGINVANTLSAKVEVFQSILSESIKLGTRLIVGLSSESLFTAQLQSELSSLIKNNSVDLNAVFDSFLYQDNKLKNADPLTLDPFIQITPLNSSQTEAIQQAFKQDITVITGPPGTGKSQVVTNILANAALNNHSVLFASKNNKAVDNVKERLDALVGREAVLRFGSKSDLIDVTKPTLEKHLKKVGNGDYEDVSEQLATIKQSIKNLHSRKSTLEKLIEKISLLEGQLIEYDNAKVNSIDKRIEWENTVAINLKDLFVTQRLSFSVDPIELTLKLKTITKAKYGFFNKLFFDFFQKARVVDYVKRVNNQLPTAFKNYIEEGAPFVSLEQSLIQSLENNLLFILELHKEQNAILSKQKNFDAELIGIEEKLAKARTELETLIEQRPTYIKEINEITADLPKKGLNAFSLKLDDDLCKINRSSIQSFLDFIPAKVWKNEDILDFTLASGNFLKSFNIVCVTSLSIKNSFPLKEQLFDLVVIDEASQCDLVSALPMLFRAKKAVIIGDPLQLRHITSVQNYEEEYVLEVLDLQSLGKRYTNTSLYDYADSLSNKSNLKSVFLKEHYRCHPEIINFSNDQFYEKRLGQSMDVMTRGKDFKFGNPGLNWKSVKGEMAKDKNLNVIEADACIALAKQLLRDNQGASIGVVTPFKDQKKYIFDGLTPELREHIKVDTVHQFQGDEKDIMILSLVISSNSSISKANFLTKNEFLINVALTRAKSSLYIVGDWQYCNSLSSKGTMQSPLQKLAKYSQQLRRQVIEV</sequence>